<dbReference type="GO" id="GO:0004316">
    <property type="term" value="F:3-oxoacyl-[acyl-carrier-protein] reductase (NADPH) activity"/>
    <property type="evidence" value="ECO:0007669"/>
    <property type="project" value="UniProtKB-EC"/>
</dbReference>
<keyword evidence="3" id="KW-0443">Lipid metabolism</keyword>
<organism evidence="5 6">
    <name type="scientific">Sphingomonas hominis</name>
    <dbReference type="NCBI Taxonomy" id="2741495"/>
    <lineage>
        <taxon>Bacteria</taxon>
        <taxon>Pseudomonadati</taxon>
        <taxon>Pseudomonadota</taxon>
        <taxon>Alphaproteobacteria</taxon>
        <taxon>Sphingomonadales</taxon>
        <taxon>Sphingomonadaceae</taxon>
        <taxon>Sphingomonas</taxon>
    </lineage>
</organism>
<dbReference type="InterPro" id="IPR036291">
    <property type="entry name" value="NAD(P)-bd_dom_sf"/>
</dbReference>
<dbReference type="EC" id="1.1.1.100" evidence="3"/>
<dbReference type="NCBIfam" id="TIGR01830">
    <property type="entry name" value="3oxo_ACP_reduc"/>
    <property type="match status" value="1"/>
</dbReference>
<keyword evidence="3" id="KW-0276">Fatty acid metabolism</keyword>
<dbReference type="CDD" id="cd05333">
    <property type="entry name" value="BKR_SDR_c"/>
    <property type="match status" value="1"/>
</dbReference>
<reference evidence="5 6" key="1">
    <citation type="submission" date="2020-06" db="EMBL/GenBank/DDBJ databases">
        <title>Sphingomonas hominis sp. nov., a member of the Sphingomonas, isolated from the hair of a 22-year-old girl.</title>
        <authorList>
            <person name="Zhang D.-F."/>
            <person name="Cui X.-W."/>
        </authorList>
    </citation>
    <scope>NUCLEOTIDE SEQUENCE [LARGE SCALE GENOMIC DNA]</scope>
    <source>
        <strain evidence="5 6">HHU CXW</strain>
    </source>
</reference>
<evidence type="ECO:0000256" key="3">
    <source>
        <dbReference type="RuleBase" id="RU366074"/>
    </source>
</evidence>
<dbReference type="PROSITE" id="PS00061">
    <property type="entry name" value="ADH_SHORT"/>
    <property type="match status" value="1"/>
</dbReference>
<dbReference type="Proteomes" id="UP000621447">
    <property type="component" value="Unassembled WGS sequence"/>
</dbReference>
<dbReference type="Gene3D" id="3.40.50.720">
    <property type="entry name" value="NAD(P)-binding Rossmann-like Domain"/>
    <property type="match status" value="1"/>
</dbReference>
<comment type="subunit">
    <text evidence="3">Homotetramer.</text>
</comment>
<comment type="pathway">
    <text evidence="3">Lipid metabolism; fatty acid biosynthesis.</text>
</comment>
<comment type="function">
    <text evidence="3">Catalyzes the NADPH-dependent reduction of beta-ketoacyl-ACP substrates to beta-hydroxyacyl-ACP products, the first reductive step in the elongation cycle of fatty acid biosynthesis.</text>
</comment>
<dbReference type="PRINTS" id="PR00081">
    <property type="entry name" value="GDHRDH"/>
</dbReference>
<evidence type="ECO:0000259" key="4">
    <source>
        <dbReference type="SMART" id="SM00822"/>
    </source>
</evidence>
<gene>
    <name evidence="5" type="primary">fabG</name>
    <name evidence="5" type="ORF">HRV97_11140</name>
</gene>
<dbReference type="RefSeq" id="WP_174194342.1">
    <property type="nucleotide sequence ID" value="NZ_JABULH010000004.1"/>
</dbReference>
<name>A0ABX2JJR7_9SPHN</name>
<comment type="catalytic activity">
    <reaction evidence="3">
        <text>a (3R)-hydroxyacyl-[ACP] + NADP(+) = a 3-oxoacyl-[ACP] + NADPH + H(+)</text>
        <dbReference type="Rhea" id="RHEA:17397"/>
        <dbReference type="Rhea" id="RHEA-COMP:9916"/>
        <dbReference type="Rhea" id="RHEA-COMP:9945"/>
        <dbReference type="ChEBI" id="CHEBI:15378"/>
        <dbReference type="ChEBI" id="CHEBI:57783"/>
        <dbReference type="ChEBI" id="CHEBI:58349"/>
        <dbReference type="ChEBI" id="CHEBI:78776"/>
        <dbReference type="ChEBI" id="CHEBI:78827"/>
        <dbReference type="EC" id="1.1.1.100"/>
    </reaction>
</comment>
<comment type="similarity">
    <text evidence="1 3">Belongs to the short-chain dehydrogenases/reductases (SDR) family.</text>
</comment>
<dbReference type="InterPro" id="IPR020904">
    <property type="entry name" value="Sc_DH/Rdtase_CS"/>
</dbReference>
<keyword evidence="3" id="KW-0275">Fatty acid biosynthesis</keyword>
<keyword evidence="2 3" id="KW-0560">Oxidoreductase</keyword>
<dbReference type="NCBIfam" id="NF009466">
    <property type="entry name" value="PRK12826.1-2"/>
    <property type="match status" value="1"/>
</dbReference>
<evidence type="ECO:0000313" key="5">
    <source>
        <dbReference type="EMBL" id="NTS65715.1"/>
    </source>
</evidence>
<dbReference type="InterPro" id="IPR002347">
    <property type="entry name" value="SDR_fam"/>
</dbReference>
<dbReference type="PANTHER" id="PTHR42879:SF2">
    <property type="entry name" value="3-OXOACYL-[ACYL-CARRIER-PROTEIN] REDUCTASE FABG"/>
    <property type="match status" value="1"/>
</dbReference>
<dbReference type="InterPro" id="IPR057326">
    <property type="entry name" value="KR_dom"/>
</dbReference>
<dbReference type="SMART" id="SM00822">
    <property type="entry name" value="PKS_KR"/>
    <property type="match status" value="1"/>
</dbReference>
<keyword evidence="3" id="KW-0521">NADP</keyword>
<protein>
    <recommendedName>
        <fullName evidence="3">3-oxoacyl-[acyl-carrier-protein] reductase</fullName>
        <ecNumber evidence="3">1.1.1.100</ecNumber>
    </recommendedName>
</protein>
<keyword evidence="6" id="KW-1185">Reference proteome</keyword>
<proteinExistence type="inferred from homology"/>
<evidence type="ECO:0000256" key="2">
    <source>
        <dbReference type="ARBA" id="ARBA00023002"/>
    </source>
</evidence>
<feature type="domain" description="Ketoreductase" evidence="4">
    <location>
        <begin position="7"/>
        <end position="208"/>
    </location>
</feature>
<accession>A0ABX2JJR7</accession>
<evidence type="ECO:0000313" key="6">
    <source>
        <dbReference type="Proteomes" id="UP000621447"/>
    </source>
</evidence>
<dbReference type="PRINTS" id="PR00080">
    <property type="entry name" value="SDRFAMILY"/>
</dbReference>
<dbReference type="Pfam" id="PF13561">
    <property type="entry name" value="adh_short_C2"/>
    <property type="match status" value="1"/>
</dbReference>
<dbReference type="InterPro" id="IPR050259">
    <property type="entry name" value="SDR"/>
</dbReference>
<dbReference type="EMBL" id="JABULH010000004">
    <property type="protein sequence ID" value="NTS65715.1"/>
    <property type="molecule type" value="Genomic_DNA"/>
</dbReference>
<dbReference type="PANTHER" id="PTHR42879">
    <property type="entry name" value="3-OXOACYL-(ACYL-CARRIER-PROTEIN) REDUCTASE"/>
    <property type="match status" value="1"/>
</dbReference>
<sequence>MFDLSGMTALVTGASGGIGSEIARALTLQGARVAWSGTNAEKLRAAQQTANVMRDGERVSFSHATAQNDDLAPVFLPCDLSDAASVDGLVPAAVQALGGRLDILVNNAGVTRDNLAMRMKDEEWDAVIRVNLEAAFRLIRAAAKPMMKQRFGRVVSITSVVGQTGNPGQANYAASKAGLVGMSKALAQELASRNITVNCVAPGFIRSAMTDVLPEAQKSALVGRIPNGDLGTGEDIAAAVVYLASKEAGYVTGQTLHVNGGMAMV</sequence>
<keyword evidence="3" id="KW-0444">Lipid biosynthesis</keyword>
<evidence type="ECO:0000256" key="1">
    <source>
        <dbReference type="ARBA" id="ARBA00006484"/>
    </source>
</evidence>
<dbReference type="InterPro" id="IPR011284">
    <property type="entry name" value="3oxo_ACP_reduc"/>
</dbReference>
<dbReference type="SUPFAM" id="SSF51735">
    <property type="entry name" value="NAD(P)-binding Rossmann-fold domains"/>
    <property type="match status" value="1"/>
</dbReference>
<comment type="caution">
    <text evidence="5">The sequence shown here is derived from an EMBL/GenBank/DDBJ whole genome shotgun (WGS) entry which is preliminary data.</text>
</comment>